<dbReference type="RefSeq" id="WP_025909383.1">
    <property type="nucleotide sequence ID" value="NZ_KQ758650.1"/>
</dbReference>
<feature type="compositionally biased region" description="Low complexity" evidence="1">
    <location>
        <begin position="8"/>
        <end position="17"/>
    </location>
</feature>
<feature type="region of interest" description="Disordered" evidence="1">
    <location>
        <begin position="1"/>
        <end position="109"/>
    </location>
</feature>
<organism evidence="2 3">
    <name type="scientific">Priestia veravalensis</name>
    <dbReference type="NCBI Taxonomy" id="1414648"/>
    <lineage>
        <taxon>Bacteria</taxon>
        <taxon>Bacillati</taxon>
        <taxon>Bacillota</taxon>
        <taxon>Bacilli</taxon>
        <taxon>Bacillales</taxon>
        <taxon>Bacillaceae</taxon>
        <taxon>Priestia</taxon>
    </lineage>
</organism>
<proteinExistence type="predicted"/>
<evidence type="ECO:0000313" key="3">
    <source>
        <dbReference type="Proteomes" id="UP000053681"/>
    </source>
</evidence>
<reference evidence="2 3" key="1">
    <citation type="submission" date="2015-11" db="EMBL/GenBank/DDBJ databases">
        <title>Bacillus caseinolyticus sp nov.</title>
        <authorList>
            <person name="Dastager S.G."/>
            <person name="Mawlankar R."/>
        </authorList>
    </citation>
    <scope>NUCLEOTIDE SEQUENCE [LARGE SCALE GENOMIC DNA]</scope>
    <source>
        <strain evidence="2 3">SGD-V-76</strain>
    </source>
</reference>
<evidence type="ECO:0000256" key="1">
    <source>
        <dbReference type="SAM" id="MobiDB-lite"/>
    </source>
</evidence>
<accession>A0A0V8JLF6</accession>
<comment type="caution">
    <text evidence="2">The sequence shown here is derived from an EMBL/GenBank/DDBJ whole genome shotgun (WGS) entry which is preliminary data.</text>
</comment>
<dbReference type="AlphaFoldDB" id="A0A0V8JLF6"/>
<sequence>MGRTKSGNANAQRNNNAKQKHNTEFASEFKANQAQKAKAAKKANGAHAEEFASEFNVQQNQNNSSNQKLEVSKNAKKNQYNQEFGSYAEVESAKMNNKVQKKASKKNNH</sequence>
<keyword evidence="3" id="KW-1185">Reference proteome</keyword>
<dbReference type="EMBL" id="LNQP01000034">
    <property type="protein sequence ID" value="KSU87817.1"/>
    <property type="molecule type" value="Genomic_DNA"/>
</dbReference>
<evidence type="ECO:0000313" key="2">
    <source>
        <dbReference type="EMBL" id="KSU87817.1"/>
    </source>
</evidence>
<feature type="compositionally biased region" description="Low complexity" evidence="1">
    <location>
        <begin position="58"/>
        <end position="67"/>
    </location>
</feature>
<name>A0A0V8JLF6_9BACI</name>
<feature type="compositionally biased region" description="Basic residues" evidence="1">
    <location>
        <begin position="99"/>
        <end position="109"/>
    </location>
</feature>
<gene>
    <name evidence="2" type="ORF">AS180_10915</name>
</gene>
<dbReference type="Proteomes" id="UP000053681">
    <property type="component" value="Unassembled WGS sequence"/>
</dbReference>
<protein>
    <submittedName>
        <fullName evidence="2">Uncharacterized protein</fullName>
    </submittedName>
</protein>